<reference evidence="4" key="1">
    <citation type="journal article" date="2017" name="Nat. Ecol. Evol.">
        <title>Genome expansion and lineage-specific genetic innovations in the forest pathogenic fungi Armillaria.</title>
        <authorList>
            <person name="Sipos G."/>
            <person name="Prasanna A.N."/>
            <person name="Walter M.C."/>
            <person name="O'Connor E."/>
            <person name="Balint B."/>
            <person name="Krizsan K."/>
            <person name="Kiss B."/>
            <person name="Hess J."/>
            <person name="Varga T."/>
            <person name="Slot J."/>
            <person name="Riley R."/>
            <person name="Boka B."/>
            <person name="Rigling D."/>
            <person name="Barry K."/>
            <person name="Lee J."/>
            <person name="Mihaltcheva S."/>
            <person name="LaButti K."/>
            <person name="Lipzen A."/>
            <person name="Waldron R."/>
            <person name="Moloney N.M."/>
            <person name="Sperisen C."/>
            <person name="Kredics L."/>
            <person name="Vagvoelgyi C."/>
            <person name="Patrignani A."/>
            <person name="Fitzpatrick D."/>
            <person name="Nagy I."/>
            <person name="Doyle S."/>
            <person name="Anderson J.B."/>
            <person name="Grigoriev I.V."/>
            <person name="Gueldener U."/>
            <person name="Muensterkoetter M."/>
            <person name="Nagy L.G."/>
        </authorList>
    </citation>
    <scope>NUCLEOTIDE SEQUENCE [LARGE SCALE GENOMIC DNA]</scope>
    <source>
        <strain evidence="4">C18/9</strain>
    </source>
</reference>
<accession>A0A284S4Y2</accession>
<feature type="compositionally biased region" description="Polar residues" evidence="1">
    <location>
        <begin position="246"/>
        <end position="260"/>
    </location>
</feature>
<evidence type="ECO:0000256" key="2">
    <source>
        <dbReference type="SAM" id="Phobius"/>
    </source>
</evidence>
<feature type="region of interest" description="Disordered" evidence="1">
    <location>
        <begin position="526"/>
        <end position="603"/>
    </location>
</feature>
<evidence type="ECO:0000256" key="1">
    <source>
        <dbReference type="SAM" id="MobiDB-lite"/>
    </source>
</evidence>
<proteinExistence type="predicted"/>
<feature type="region of interest" description="Disordered" evidence="1">
    <location>
        <begin position="137"/>
        <end position="158"/>
    </location>
</feature>
<feature type="compositionally biased region" description="Pro residues" evidence="1">
    <location>
        <begin position="564"/>
        <end position="578"/>
    </location>
</feature>
<sequence>MNPDDLTITVTAAIGGACLLSLLVSLFVLTYADQLRRLLRIRPLRPPRPARLPPHYVFPYLQPGPLMERVGPQPTYPSTSRRMTYHRNSSDESLPRNATPGPSNVPRTPPPLPILPRRLLTMGGTYRLGTIPLPQSLYASQSPYTPRPPSIPGLRTPKPRYAVSSPKILFPIPATPVQYGLAPPTKNLPSPPSSSAPAPSESQPPPISAPIPMRIVTPMPQIPEETNPSPNERMTTPSTHMEGITSGPNSPQSTESSSGHTVHRPGSSDGSILSSGARSKPLTPESRWPITLLSPTQHHSHDMAEMQPWRPTFSPTEIAQNVQPPPVTHYMTFAPTLMPSSENWLTTYSHWLSQRETIPTWTEQPDFDQFHYDPETFGNYPAEVYDEDMDDYVPAQSYGYGKAGELDDVALWAQGVDRIVPCFQNNFYNAPFPLLDSPNWEYQHPAPHPQRVQGYRPPQYGRHPFAGQDPSDNEQAGGSNDPPKETNKERLEKARYQSQVNHDAFNLLQQQLEAARDKMIGHDKIWQFPVNNPDNKGKKPDRGRPFVPNHRRPLHEWEDRFSVPRPPPGKGHPHPMPQPIGQAPPDAAYLGIKPILMQPPKPF</sequence>
<feature type="region of interest" description="Disordered" evidence="1">
    <location>
        <begin position="70"/>
        <end position="113"/>
    </location>
</feature>
<feature type="transmembrane region" description="Helical" evidence="2">
    <location>
        <begin position="6"/>
        <end position="32"/>
    </location>
</feature>
<name>A0A284S4Y2_ARMOS</name>
<organism evidence="3 4">
    <name type="scientific">Armillaria ostoyae</name>
    <name type="common">Armillaria root rot fungus</name>
    <dbReference type="NCBI Taxonomy" id="47428"/>
    <lineage>
        <taxon>Eukaryota</taxon>
        <taxon>Fungi</taxon>
        <taxon>Dikarya</taxon>
        <taxon>Basidiomycota</taxon>
        <taxon>Agaricomycotina</taxon>
        <taxon>Agaricomycetes</taxon>
        <taxon>Agaricomycetidae</taxon>
        <taxon>Agaricales</taxon>
        <taxon>Marasmiineae</taxon>
        <taxon>Physalacriaceae</taxon>
        <taxon>Armillaria</taxon>
    </lineage>
</organism>
<keyword evidence="2" id="KW-1133">Transmembrane helix</keyword>
<feature type="compositionally biased region" description="Polar residues" evidence="1">
    <location>
        <begin position="268"/>
        <end position="277"/>
    </location>
</feature>
<evidence type="ECO:0000313" key="3">
    <source>
        <dbReference type="EMBL" id="SJL16073.1"/>
    </source>
</evidence>
<gene>
    <name evidence="3" type="ORF">ARMOST_19589</name>
</gene>
<keyword evidence="2" id="KW-0812">Transmembrane</keyword>
<feature type="compositionally biased region" description="Polar residues" evidence="1">
    <location>
        <begin position="224"/>
        <end position="239"/>
    </location>
</feature>
<feature type="region of interest" description="Disordered" evidence="1">
    <location>
        <begin position="181"/>
        <end position="288"/>
    </location>
</feature>
<evidence type="ECO:0000313" key="4">
    <source>
        <dbReference type="Proteomes" id="UP000219338"/>
    </source>
</evidence>
<dbReference type="AlphaFoldDB" id="A0A284S4Y2"/>
<dbReference type="Proteomes" id="UP000219338">
    <property type="component" value="Unassembled WGS sequence"/>
</dbReference>
<protein>
    <submittedName>
        <fullName evidence="3">Uncharacterized protein</fullName>
    </submittedName>
</protein>
<feature type="compositionally biased region" description="Basic and acidic residues" evidence="1">
    <location>
        <begin position="535"/>
        <end position="544"/>
    </location>
</feature>
<keyword evidence="2" id="KW-0472">Membrane</keyword>
<keyword evidence="4" id="KW-1185">Reference proteome</keyword>
<dbReference type="EMBL" id="FUEG01000032">
    <property type="protein sequence ID" value="SJL16073.1"/>
    <property type="molecule type" value="Genomic_DNA"/>
</dbReference>
<feature type="region of interest" description="Disordered" evidence="1">
    <location>
        <begin position="443"/>
        <end position="490"/>
    </location>
</feature>